<name>A0A832XII5_9ARCH</name>
<sequence>MVDWRNYYSSGQEAYWASSPLINKSLVTLPRNYEIKIYKKIKKRIKKAKKKGLKTRIIVLGIGAGREFSDLYELHREFPDSLHQIIAVEPTDSLMNLAKKNLRKNGHYSPKFIKKVIFIEELLDRISENKKIKKLFEEPYMDIFTMFGFKFSEYNSTGQRKILENVYNLMDVRKAGEGRVNDELYMVGEPVEYFNKKRDDFVKSMYGMEPCLKSRERKHGRDVSFKKFSHEIKRYIDDKKTHPPYLMERFTFDKTYPCHMSKFGIWRTINEVEDELIDFIEEYEAYEDKNGIDRGEFSAITDNEVLVMPLEAFCNLHQGWTEERFEKKASEVGFRVKVTKGKARKGRSKKGKPSHKSYSQDALIALFWKPK</sequence>
<comment type="caution">
    <text evidence="1">The sequence shown here is derived from an EMBL/GenBank/DDBJ whole genome shotgun (WGS) entry which is preliminary data.</text>
</comment>
<gene>
    <name evidence="1" type="ORF">H1011_00645</name>
</gene>
<protein>
    <submittedName>
        <fullName evidence="1">Uncharacterized protein</fullName>
    </submittedName>
</protein>
<dbReference type="AlphaFoldDB" id="A0A832XII5"/>
<accession>A0A832XII5</accession>
<reference evidence="1 2" key="1">
    <citation type="journal article" name="Nat. Commun.">
        <title>Undinarchaeota illuminate DPANN phylogeny and the impact of gene transfer on archaeal evolution.</title>
        <authorList>
            <person name="Dombrowski N."/>
            <person name="Williams T.A."/>
            <person name="Sun J."/>
            <person name="Woodcroft B.J."/>
            <person name="Lee J.H."/>
            <person name="Minh B.Q."/>
            <person name="Rinke C."/>
            <person name="Spang A."/>
        </authorList>
    </citation>
    <scope>NUCLEOTIDE SEQUENCE [LARGE SCALE GENOMIC DNA]</scope>
    <source>
        <strain evidence="1">MAG_bin17</strain>
    </source>
</reference>
<keyword evidence="2" id="KW-1185">Reference proteome</keyword>
<evidence type="ECO:0000313" key="2">
    <source>
        <dbReference type="Proteomes" id="UP000604391"/>
    </source>
</evidence>
<organism evidence="1 2">
    <name type="scientific">Candidatus Undinarchaeum marinum</name>
    <dbReference type="NCBI Taxonomy" id="2756141"/>
    <lineage>
        <taxon>Archaea</taxon>
        <taxon>Candidatus Undinarchaeota</taxon>
        <taxon>Candidatus Undinarchaeia</taxon>
        <taxon>Candidatus Undinarchaeales</taxon>
        <taxon>Candidatus Undinarchaeaceae</taxon>
        <taxon>Candidatus Undinarchaeum</taxon>
    </lineage>
</organism>
<dbReference type="Proteomes" id="UP000604391">
    <property type="component" value="Unassembled WGS sequence"/>
</dbReference>
<evidence type="ECO:0000313" key="1">
    <source>
        <dbReference type="EMBL" id="HIJ99316.1"/>
    </source>
</evidence>
<proteinExistence type="predicted"/>
<dbReference type="EMBL" id="DVAD01000004">
    <property type="protein sequence ID" value="HIJ99316.1"/>
    <property type="molecule type" value="Genomic_DNA"/>
</dbReference>